<dbReference type="InterPro" id="IPR011006">
    <property type="entry name" value="CheY-like_superfamily"/>
</dbReference>
<dbReference type="CDD" id="cd00156">
    <property type="entry name" value="REC"/>
    <property type="match status" value="1"/>
</dbReference>
<evidence type="ECO:0000256" key="1">
    <source>
        <dbReference type="ARBA" id="ARBA00022553"/>
    </source>
</evidence>
<dbReference type="GO" id="GO:0000160">
    <property type="term" value="P:phosphorelay signal transduction system"/>
    <property type="evidence" value="ECO:0007669"/>
    <property type="project" value="InterPro"/>
</dbReference>
<dbReference type="SMART" id="SM00448">
    <property type="entry name" value="REC"/>
    <property type="match status" value="1"/>
</dbReference>
<protein>
    <recommendedName>
        <fullName evidence="3">Response regulatory domain-containing protein</fullName>
    </recommendedName>
</protein>
<gene>
    <name evidence="4" type="ORF">A2358_00550</name>
</gene>
<evidence type="ECO:0000313" key="5">
    <source>
        <dbReference type="Proteomes" id="UP000178650"/>
    </source>
</evidence>
<sequence length="448" mass="50980">MKRKKLNALVVDDHPIILRAIEGELKRHCNVFSALEAETAREFLLSTHFDFGLIDVNLDGASGFTVARWCRDLNPNMVVIMMTGATALPSNWYDYKHRIVDDFILKTLKVEILMDTVQNAIWQKNMPSITMLKRYKILSPLLKYEHLMNFFCRTGDNDGAERIDGIMTADKLPVTVVVYNRPERKDNKCYICISSSSGCIGCLQCKSRSRLIKNGRIWTKGELIAQMLWGMQSYHARGLFEEKKHLVFNFSTEGDCMFLNPKNSCQAVEEMDKALKSGGIPVSYIMTTVGHEKNLAWFLENYSHLPIIFHWSVHFRPELRKKYMCAASTQSLEVMRDLFCEIFAKTKRTTVVAWAVAKGLNDTEEDVKWLAEFVRNRPFRINVTAMADGSLAGVPQTTDQDRTAFADKLRAKGLDVQERVNLGRGINASCGLTIPDIIIADIIAPRYD</sequence>
<dbReference type="PANTHER" id="PTHR44591">
    <property type="entry name" value="STRESS RESPONSE REGULATOR PROTEIN 1"/>
    <property type="match status" value="1"/>
</dbReference>
<dbReference type="EMBL" id="MHPJ01000004">
    <property type="protein sequence ID" value="OGZ79436.1"/>
    <property type="molecule type" value="Genomic_DNA"/>
</dbReference>
<dbReference type="PANTHER" id="PTHR44591:SF3">
    <property type="entry name" value="RESPONSE REGULATORY DOMAIN-CONTAINING PROTEIN"/>
    <property type="match status" value="1"/>
</dbReference>
<evidence type="ECO:0000256" key="2">
    <source>
        <dbReference type="PROSITE-ProRule" id="PRU00169"/>
    </source>
</evidence>
<evidence type="ECO:0000259" key="3">
    <source>
        <dbReference type="PROSITE" id="PS50110"/>
    </source>
</evidence>
<keyword evidence="1 2" id="KW-0597">Phosphoprotein</keyword>
<dbReference type="SUPFAM" id="SSF52172">
    <property type="entry name" value="CheY-like"/>
    <property type="match status" value="1"/>
</dbReference>
<dbReference type="Gene3D" id="3.40.50.2300">
    <property type="match status" value="1"/>
</dbReference>
<organism evidence="4 5">
    <name type="scientific">Candidatus Staskawiczbacteria bacterium RIFOXYB1_FULL_37_44</name>
    <dbReference type="NCBI Taxonomy" id="1802223"/>
    <lineage>
        <taxon>Bacteria</taxon>
        <taxon>Candidatus Staskawicziibacteriota</taxon>
    </lineage>
</organism>
<dbReference type="Pfam" id="PF00072">
    <property type="entry name" value="Response_reg"/>
    <property type="match status" value="1"/>
</dbReference>
<name>A0A1G2IX78_9BACT</name>
<dbReference type="InterPro" id="IPR050595">
    <property type="entry name" value="Bact_response_regulator"/>
</dbReference>
<comment type="caution">
    <text evidence="4">The sequence shown here is derived from an EMBL/GenBank/DDBJ whole genome shotgun (WGS) entry which is preliminary data.</text>
</comment>
<proteinExistence type="predicted"/>
<dbReference type="PROSITE" id="PS50110">
    <property type="entry name" value="RESPONSE_REGULATORY"/>
    <property type="match status" value="1"/>
</dbReference>
<accession>A0A1G2IX78</accession>
<evidence type="ECO:0000313" key="4">
    <source>
        <dbReference type="EMBL" id="OGZ79436.1"/>
    </source>
</evidence>
<reference evidence="4 5" key="1">
    <citation type="journal article" date="2016" name="Nat. Commun.">
        <title>Thousands of microbial genomes shed light on interconnected biogeochemical processes in an aquifer system.</title>
        <authorList>
            <person name="Anantharaman K."/>
            <person name="Brown C.T."/>
            <person name="Hug L.A."/>
            <person name="Sharon I."/>
            <person name="Castelle C.J."/>
            <person name="Probst A.J."/>
            <person name="Thomas B.C."/>
            <person name="Singh A."/>
            <person name="Wilkins M.J."/>
            <person name="Karaoz U."/>
            <person name="Brodie E.L."/>
            <person name="Williams K.H."/>
            <person name="Hubbard S.S."/>
            <person name="Banfield J.F."/>
        </authorList>
    </citation>
    <scope>NUCLEOTIDE SEQUENCE [LARGE SCALE GENOMIC DNA]</scope>
</reference>
<dbReference type="Gene3D" id="3.20.20.70">
    <property type="entry name" value="Aldolase class I"/>
    <property type="match status" value="1"/>
</dbReference>
<feature type="modified residue" description="4-aspartylphosphate" evidence="2">
    <location>
        <position position="55"/>
    </location>
</feature>
<feature type="domain" description="Response regulatory" evidence="3">
    <location>
        <begin position="7"/>
        <end position="121"/>
    </location>
</feature>
<dbReference type="InterPro" id="IPR013785">
    <property type="entry name" value="Aldolase_TIM"/>
</dbReference>
<dbReference type="STRING" id="1802223.A2358_00550"/>
<dbReference type="AlphaFoldDB" id="A0A1G2IX78"/>
<dbReference type="Proteomes" id="UP000178650">
    <property type="component" value="Unassembled WGS sequence"/>
</dbReference>
<dbReference type="InterPro" id="IPR001789">
    <property type="entry name" value="Sig_transdc_resp-reg_receiver"/>
</dbReference>